<evidence type="ECO:0000256" key="3">
    <source>
        <dbReference type="SAM" id="SignalP"/>
    </source>
</evidence>
<dbReference type="PANTHER" id="PTHR40633:SF1">
    <property type="entry name" value="GPI ANCHORED SERINE-THREONINE RICH PROTEIN (AFU_ORTHOLOGUE AFUA_1G03630)"/>
    <property type="match status" value="1"/>
</dbReference>
<feature type="region of interest" description="Disordered" evidence="2">
    <location>
        <begin position="125"/>
        <end position="163"/>
    </location>
</feature>
<evidence type="ECO:0000259" key="4">
    <source>
        <dbReference type="Pfam" id="PF10342"/>
    </source>
</evidence>
<accession>A0AAJ0CPX2</accession>
<evidence type="ECO:0000256" key="2">
    <source>
        <dbReference type="SAM" id="MobiDB-lite"/>
    </source>
</evidence>
<dbReference type="EMBL" id="JASWJB010000130">
    <property type="protein sequence ID" value="KAK2595507.1"/>
    <property type="molecule type" value="Genomic_DNA"/>
</dbReference>
<keyword evidence="6" id="KW-1185">Reference proteome</keyword>
<protein>
    <recommendedName>
        <fullName evidence="4">Yeast cell wall synthesis Kre9/Knh1-like N-terminal domain-containing protein</fullName>
    </recommendedName>
</protein>
<dbReference type="InterPro" id="IPR052982">
    <property type="entry name" value="SRP1/TIP1-like"/>
</dbReference>
<dbReference type="AlphaFoldDB" id="A0AAJ0CPX2"/>
<sequence>MRFSVAAVLAFAAFALAQDPSADFDPVFNPTMNEVITAGKPFTITWDAISKYADGTISIELIGGATQSTQQHIDNIASGIKNKDNSYTWSVGADLGAEKVYGLVLKLESNPKIFQFSNPFQIKGSNKKPVGSDTVAPSSSPTIPSYTSTAAATTSSSKTKPNSTYAIGNSTATSSIDSPAATAAASAIHVGSLAIFGVITALLVL</sequence>
<feature type="domain" description="Yeast cell wall synthesis Kre9/Knh1-like N-terminal" evidence="4">
    <location>
        <begin position="29"/>
        <end position="122"/>
    </location>
</feature>
<organism evidence="5 6">
    <name type="scientific">Conoideocrella luteorostrata</name>
    <dbReference type="NCBI Taxonomy" id="1105319"/>
    <lineage>
        <taxon>Eukaryota</taxon>
        <taxon>Fungi</taxon>
        <taxon>Dikarya</taxon>
        <taxon>Ascomycota</taxon>
        <taxon>Pezizomycotina</taxon>
        <taxon>Sordariomycetes</taxon>
        <taxon>Hypocreomycetidae</taxon>
        <taxon>Hypocreales</taxon>
        <taxon>Clavicipitaceae</taxon>
        <taxon>Conoideocrella</taxon>
    </lineage>
</organism>
<evidence type="ECO:0000256" key="1">
    <source>
        <dbReference type="ARBA" id="ARBA00022729"/>
    </source>
</evidence>
<comment type="caution">
    <text evidence="5">The sequence shown here is derived from an EMBL/GenBank/DDBJ whole genome shotgun (WGS) entry which is preliminary data.</text>
</comment>
<dbReference type="Proteomes" id="UP001251528">
    <property type="component" value="Unassembled WGS sequence"/>
</dbReference>
<dbReference type="InterPro" id="IPR018466">
    <property type="entry name" value="Kre9/Knh1-like_N"/>
</dbReference>
<name>A0AAJ0CPX2_9HYPO</name>
<feature type="compositionally biased region" description="Low complexity" evidence="2">
    <location>
        <begin position="136"/>
        <end position="163"/>
    </location>
</feature>
<evidence type="ECO:0000313" key="5">
    <source>
        <dbReference type="EMBL" id="KAK2595507.1"/>
    </source>
</evidence>
<proteinExistence type="predicted"/>
<feature type="chain" id="PRO_5042585893" description="Yeast cell wall synthesis Kre9/Knh1-like N-terminal domain-containing protein" evidence="3">
    <location>
        <begin position="18"/>
        <end position="205"/>
    </location>
</feature>
<evidence type="ECO:0000313" key="6">
    <source>
        <dbReference type="Proteomes" id="UP001251528"/>
    </source>
</evidence>
<gene>
    <name evidence="5" type="ORF">QQS21_006782</name>
</gene>
<dbReference type="Pfam" id="PF10342">
    <property type="entry name" value="Kre9_KNH"/>
    <property type="match status" value="1"/>
</dbReference>
<dbReference type="PANTHER" id="PTHR40633">
    <property type="entry name" value="MATRIX PROTEIN, PUTATIVE (AFU_ORTHOLOGUE AFUA_8G05410)-RELATED"/>
    <property type="match status" value="1"/>
</dbReference>
<keyword evidence="1 3" id="KW-0732">Signal</keyword>
<feature type="signal peptide" evidence="3">
    <location>
        <begin position="1"/>
        <end position="17"/>
    </location>
</feature>
<reference evidence="5" key="1">
    <citation type="submission" date="2023-06" db="EMBL/GenBank/DDBJ databases">
        <title>Conoideocrella luteorostrata (Hypocreales: Clavicipitaceae), a potential biocontrol fungus for elongate hemlock scale in United States Christmas tree production areas.</title>
        <authorList>
            <person name="Barrett H."/>
            <person name="Lovett B."/>
            <person name="Macias A.M."/>
            <person name="Stajich J.E."/>
            <person name="Kasson M.T."/>
        </authorList>
    </citation>
    <scope>NUCLEOTIDE SEQUENCE</scope>
    <source>
        <strain evidence="5">ARSEF 14590</strain>
    </source>
</reference>